<keyword evidence="9" id="KW-0046">Antibiotic resistance</keyword>
<feature type="transmembrane region" description="Helical" evidence="10">
    <location>
        <begin position="280"/>
        <end position="303"/>
    </location>
</feature>
<dbReference type="PANTHER" id="PTHR43823:SF3">
    <property type="entry name" value="MULTIDRUG EXPORT PROTEIN MEPA"/>
    <property type="match status" value="1"/>
</dbReference>
<feature type="transmembrane region" description="Helical" evidence="10">
    <location>
        <begin position="427"/>
        <end position="446"/>
    </location>
</feature>
<gene>
    <name evidence="11" type="ORF">AR1Y2_0700</name>
</gene>
<evidence type="ECO:0000256" key="1">
    <source>
        <dbReference type="ARBA" id="ARBA00004651"/>
    </source>
</evidence>
<dbReference type="GO" id="GO:0005886">
    <property type="term" value="C:plasma membrane"/>
    <property type="evidence" value="ECO:0007669"/>
    <property type="project" value="UniProtKB-SubCell"/>
</dbReference>
<feature type="transmembrane region" description="Helical" evidence="10">
    <location>
        <begin position="330"/>
        <end position="352"/>
    </location>
</feature>
<keyword evidence="7 10" id="KW-1133">Transmembrane helix</keyword>
<feature type="transmembrane region" description="Helical" evidence="10">
    <location>
        <begin position="241"/>
        <end position="260"/>
    </location>
</feature>
<feature type="transmembrane region" description="Helical" evidence="10">
    <location>
        <begin position="61"/>
        <end position="85"/>
    </location>
</feature>
<organism evidence="11 12">
    <name type="scientific">Anaerostipes rhamnosivorans</name>
    <dbReference type="NCBI Taxonomy" id="1229621"/>
    <lineage>
        <taxon>Bacteria</taxon>
        <taxon>Bacillati</taxon>
        <taxon>Bacillota</taxon>
        <taxon>Clostridia</taxon>
        <taxon>Lachnospirales</taxon>
        <taxon>Lachnospiraceae</taxon>
        <taxon>Anaerostipes</taxon>
    </lineage>
</organism>
<keyword evidence="4" id="KW-0813">Transport</keyword>
<evidence type="ECO:0000256" key="5">
    <source>
        <dbReference type="ARBA" id="ARBA00022475"/>
    </source>
</evidence>
<dbReference type="GO" id="GO:0046677">
    <property type="term" value="P:response to antibiotic"/>
    <property type="evidence" value="ECO:0007669"/>
    <property type="project" value="UniProtKB-KW"/>
</dbReference>
<evidence type="ECO:0000313" key="11">
    <source>
        <dbReference type="EMBL" id="QCP34154.1"/>
    </source>
</evidence>
<evidence type="ECO:0000313" key="12">
    <source>
        <dbReference type="Proteomes" id="UP000298653"/>
    </source>
</evidence>
<feature type="transmembrane region" description="Helical" evidence="10">
    <location>
        <begin position="372"/>
        <end position="393"/>
    </location>
</feature>
<evidence type="ECO:0000256" key="4">
    <source>
        <dbReference type="ARBA" id="ARBA00022448"/>
    </source>
</evidence>
<sequence length="473" mass="51145">MEQQQSVQNNPLAVESTGRLIARYSVPSIIAMLVSSLYNIVDQVFIGQGVGMLGNAATNVAFPFVNICIALALLIGVGGASNFNLNMGRGENEKAKSFAGTTISLLILSGVVLSVLSLLFLKPILLAFGSTKQVLPYALTYTRITALGFPFLIATNGFCNLIRSDGSPRYSMVCMVTGAIINTCLDPLFIFGFHWGIAGGAAATVIGQIISCFMAAVYLTRFRSMKLTKNCLKIKADNVRSIVSIGVASFFNQIAMMAVQIALNNTLTYYGALSSYGSDIPLACAGVIIKVNAFVMAFAIGIAQGCQPILGFNYGAKLYARVRDTLKKEIIIVTLIFSAAFVSFQLIPRQIVSIFGEGSPAYFHFAERYFRIYLFMVFINGLQPIVSNFFSSIGKAWKGIFLSLTRQILFLLPLILVLPIFLGIDGVMYAGPIADGIAAVTAFFLGRHEFMAMRKLELSADVLPEIDVSPASR</sequence>
<dbReference type="InterPro" id="IPR048279">
    <property type="entry name" value="MdtK-like"/>
</dbReference>
<dbReference type="PIRSF" id="PIRSF006603">
    <property type="entry name" value="DinF"/>
    <property type="match status" value="1"/>
</dbReference>
<accession>A0A4P8IEJ5</accession>
<evidence type="ECO:0000256" key="3">
    <source>
        <dbReference type="ARBA" id="ARBA00022106"/>
    </source>
</evidence>
<dbReference type="EMBL" id="CP040058">
    <property type="protein sequence ID" value="QCP34154.1"/>
    <property type="molecule type" value="Genomic_DNA"/>
</dbReference>
<evidence type="ECO:0000256" key="2">
    <source>
        <dbReference type="ARBA" id="ARBA00008417"/>
    </source>
</evidence>
<keyword evidence="6 10" id="KW-0812">Transmembrane</keyword>
<keyword evidence="5" id="KW-1003">Cell membrane</keyword>
<dbReference type="CDD" id="cd13143">
    <property type="entry name" value="MATE_MepA_like"/>
    <property type="match status" value="1"/>
</dbReference>
<dbReference type="InterPro" id="IPR002528">
    <property type="entry name" value="MATE_fam"/>
</dbReference>
<dbReference type="AlphaFoldDB" id="A0A4P8IEJ5"/>
<protein>
    <recommendedName>
        <fullName evidence="3">Multidrug export protein MepA</fullName>
    </recommendedName>
</protein>
<evidence type="ECO:0000256" key="9">
    <source>
        <dbReference type="ARBA" id="ARBA00023251"/>
    </source>
</evidence>
<evidence type="ECO:0000256" key="8">
    <source>
        <dbReference type="ARBA" id="ARBA00023136"/>
    </source>
</evidence>
<comment type="similarity">
    <text evidence="2">Belongs to the multi antimicrobial extrusion (MATE) (TC 2.A.66.1) family. MepA subfamily.</text>
</comment>
<dbReference type="InterPro" id="IPR045070">
    <property type="entry name" value="MATE_MepA-like"/>
</dbReference>
<comment type="subcellular location">
    <subcellularLocation>
        <location evidence="1">Cell membrane</location>
        <topology evidence="1">Multi-pass membrane protein</topology>
    </subcellularLocation>
</comment>
<dbReference type="GO" id="GO:0015297">
    <property type="term" value="F:antiporter activity"/>
    <property type="evidence" value="ECO:0007669"/>
    <property type="project" value="InterPro"/>
</dbReference>
<feature type="transmembrane region" description="Helical" evidence="10">
    <location>
        <begin position="400"/>
        <end position="421"/>
    </location>
</feature>
<dbReference type="RefSeq" id="WP_137327730.1">
    <property type="nucleotide sequence ID" value="NZ_CP040058.1"/>
</dbReference>
<evidence type="ECO:0000256" key="6">
    <source>
        <dbReference type="ARBA" id="ARBA00022692"/>
    </source>
</evidence>
<feature type="transmembrane region" description="Helical" evidence="10">
    <location>
        <begin position="21"/>
        <end position="41"/>
    </location>
</feature>
<name>A0A4P8IEJ5_9FIRM</name>
<dbReference type="Pfam" id="PF01554">
    <property type="entry name" value="MatE"/>
    <property type="match status" value="2"/>
</dbReference>
<evidence type="ECO:0000256" key="7">
    <source>
        <dbReference type="ARBA" id="ARBA00022989"/>
    </source>
</evidence>
<reference evidence="11 12" key="1">
    <citation type="submission" date="2019-05" db="EMBL/GenBank/DDBJ databases">
        <title>Complete genome sequencing of Anaerostipes rhamnosivorans.</title>
        <authorList>
            <person name="Bui T.P.N."/>
            <person name="de Vos W.M."/>
        </authorList>
    </citation>
    <scope>NUCLEOTIDE SEQUENCE [LARGE SCALE GENOMIC DNA]</scope>
    <source>
        <strain evidence="11 12">1y2</strain>
    </source>
</reference>
<dbReference type="OrthoDB" id="9811110at2"/>
<feature type="transmembrane region" description="Helical" evidence="10">
    <location>
        <begin position="97"/>
        <end position="121"/>
    </location>
</feature>
<proteinExistence type="inferred from homology"/>
<dbReference type="PANTHER" id="PTHR43823">
    <property type="entry name" value="SPORULATION PROTEIN YKVU"/>
    <property type="match status" value="1"/>
</dbReference>
<evidence type="ECO:0000256" key="10">
    <source>
        <dbReference type="SAM" id="Phobius"/>
    </source>
</evidence>
<dbReference type="KEGG" id="arf:AR1Y2_0700"/>
<feature type="transmembrane region" description="Helical" evidence="10">
    <location>
        <begin position="173"/>
        <end position="195"/>
    </location>
</feature>
<keyword evidence="12" id="KW-1185">Reference proteome</keyword>
<keyword evidence="8 10" id="KW-0472">Membrane</keyword>
<dbReference type="GO" id="GO:0042910">
    <property type="term" value="F:xenobiotic transmembrane transporter activity"/>
    <property type="evidence" value="ECO:0007669"/>
    <property type="project" value="InterPro"/>
</dbReference>
<feature type="transmembrane region" description="Helical" evidence="10">
    <location>
        <begin position="141"/>
        <end position="161"/>
    </location>
</feature>
<feature type="transmembrane region" description="Helical" evidence="10">
    <location>
        <begin position="201"/>
        <end position="220"/>
    </location>
</feature>
<dbReference type="InterPro" id="IPR051327">
    <property type="entry name" value="MATE_MepA_subfamily"/>
</dbReference>
<dbReference type="Proteomes" id="UP000298653">
    <property type="component" value="Chromosome"/>
</dbReference>